<comment type="caution">
    <text evidence="6">The sequence shown here is derived from an EMBL/GenBank/DDBJ whole genome shotgun (WGS) entry which is preliminary data.</text>
</comment>
<keyword evidence="2" id="KW-0596">Phosphopantetheine</keyword>
<dbReference type="InterPro" id="IPR009081">
    <property type="entry name" value="PP-bd_ACP"/>
</dbReference>
<dbReference type="PROSITE" id="PS00012">
    <property type="entry name" value="PHOSPHOPANTETHEINE"/>
    <property type="match status" value="1"/>
</dbReference>
<gene>
    <name evidence="6" type="ORF">GSF22_14340</name>
</gene>
<dbReference type="Pfam" id="PF13193">
    <property type="entry name" value="AMP-binding_C"/>
    <property type="match status" value="1"/>
</dbReference>
<dbReference type="InterPro" id="IPR006162">
    <property type="entry name" value="Ppantetheine_attach_site"/>
</dbReference>
<sequence length="1109" mass="116718">MSSETYVLPSSFTQRRLWMLDRMTPGAVTYHIAWAVELTGRLDVAALEAALTWLVDRHETLRTHFTSVDGEPAQVVVPARPVRLAPLDAGPGEDWRKLVDAAAREPFDLSTGPLARFGLIRRDAETHVLTIVVHHGVADGWSFGTLFAELATGYAATVAGGTPDLPAPPVQYADFAVWQREQAEQGAFDADLEYWYGELAGAPTLLDLPADRSRPAEQTDAGAELVFDVPDGLTARLRSNPDGTLFAQLLAGFQTLLHRLTGQPDLLVAVPVAARTRPETRDVVGFFANTLALRARFDEGVTFAGVLAQARRNATAAQSRQDVPFDRIVDRLAPTRSLAYSPAVQVMFAVDEPPPVREAAGLRIVPQLWENGTVKFDLTLTVEDRPDGLRGRITYRTDLYDAARIERLAGQYLTLLAAALDRPDTPVDTLPLLAGADRRRILVDWNDSAQPVPAVDSVAALLDLVPAVDPDAPAVTAADGTLSHRALVDRANRLAHLLAAHGVGPDVPVGLCLGRTTDLPVAIQAVWRAGGGYLPLDPGLPTGRLAGMLRDAAPPVLLTDATGADVLEAALAATDGGPGDGGTDGGHPTGDRPAVVRLDRVDLSGYPETRPAVAGHPDSLAYLLYTSGSTGTPKGVVVTQGSVVNLLVGFGRLAGLTPADRVAAITTASFDISVVELVLPLLAGARIELFDTPTAMDAVALRAALVDRGVTVVQGTPATWRMLLTAGGVPAGVRLRISGGEALPRDLADALRTDGATLVNGYGPSETTIYSSAGPVGASGPVDLGPPVANTTLYLLDPAGQPVPEGTVGEIHIGGPGVARGYHGQPGLTADRFRPDPFGTRPGARLYATGDLARWLPTGRLEYLGRADHQVKVRGFRIEPGEIEAVLRTHPGLTDAVVVAWRGDDADVRLAAYAVPDSPVDAATIWPQVRAALAQRLPDYMVPGTLVLVDALPRTASGKVDRRALPEPSWRETSTGGPTAPRTPTEEQLAGLWRDVLGRDDVGVHDNFFALGGHSLTATRLIARISTGFGVELALRNLFAAPTIADLAPLVDAAGGGGDPTAPARPGGLPAADGIGPAGRSAEDLLASLDDLSDTEIDQLLDTLIAEEG</sequence>
<keyword evidence="7" id="KW-1185">Reference proteome</keyword>
<dbReference type="Gene3D" id="3.30.559.30">
    <property type="entry name" value="Nonribosomal peptide synthetase, condensation domain"/>
    <property type="match status" value="1"/>
</dbReference>
<dbReference type="Gene3D" id="3.40.50.1820">
    <property type="entry name" value="alpha/beta hydrolase"/>
    <property type="match status" value="1"/>
</dbReference>
<dbReference type="Gene3D" id="3.40.50.980">
    <property type="match status" value="2"/>
</dbReference>
<dbReference type="SUPFAM" id="SSF52777">
    <property type="entry name" value="CoA-dependent acyltransferases"/>
    <property type="match status" value="2"/>
</dbReference>
<evidence type="ECO:0000259" key="5">
    <source>
        <dbReference type="PROSITE" id="PS50075"/>
    </source>
</evidence>
<dbReference type="SMART" id="SM00823">
    <property type="entry name" value="PKS_PP"/>
    <property type="match status" value="1"/>
</dbReference>
<evidence type="ECO:0000256" key="2">
    <source>
        <dbReference type="ARBA" id="ARBA00022450"/>
    </source>
</evidence>
<dbReference type="EMBL" id="WVUH01000107">
    <property type="protein sequence ID" value="MBO4207176.1"/>
    <property type="molecule type" value="Genomic_DNA"/>
</dbReference>
<dbReference type="SUPFAM" id="SSF56801">
    <property type="entry name" value="Acetyl-CoA synthetase-like"/>
    <property type="match status" value="1"/>
</dbReference>
<dbReference type="InterPro" id="IPR036736">
    <property type="entry name" value="ACP-like_sf"/>
</dbReference>
<reference evidence="6 7" key="1">
    <citation type="submission" date="2019-12" db="EMBL/GenBank/DDBJ databases">
        <title>Whole genome sequencing of endophytic Actinobacterium Micromonospora sp. MPMI6T.</title>
        <authorList>
            <person name="Evv R."/>
            <person name="Podile A.R."/>
        </authorList>
    </citation>
    <scope>NUCLEOTIDE SEQUENCE [LARGE SCALE GENOMIC DNA]</scope>
    <source>
        <strain evidence="6 7">MPMI6</strain>
    </source>
</reference>
<feature type="compositionally biased region" description="Gly residues" evidence="4">
    <location>
        <begin position="576"/>
        <end position="588"/>
    </location>
</feature>
<name>A0ABS3VRT1_MICEH</name>
<evidence type="ECO:0000256" key="1">
    <source>
        <dbReference type="ARBA" id="ARBA00001957"/>
    </source>
</evidence>
<dbReference type="SUPFAM" id="SSF47336">
    <property type="entry name" value="ACP-like"/>
    <property type="match status" value="1"/>
</dbReference>
<dbReference type="Pfam" id="PF00668">
    <property type="entry name" value="Condensation"/>
    <property type="match status" value="1"/>
</dbReference>
<dbReference type="InterPro" id="IPR045851">
    <property type="entry name" value="AMP-bd_C_sf"/>
</dbReference>
<evidence type="ECO:0000313" key="6">
    <source>
        <dbReference type="EMBL" id="MBO4207176.1"/>
    </source>
</evidence>
<feature type="region of interest" description="Disordered" evidence="4">
    <location>
        <begin position="572"/>
        <end position="593"/>
    </location>
</feature>
<protein>
    <submittedName>
        <fullName evidence="6">Amino acid adenylation domain-containing protein</fullName>
    </submittedName>
</protein>
<dbReference type="InterPro" id="IPR000873">
    <property type="entry name" value="AMP-dep_synth/lig_dom"/>
</dbReference>
<evidence type="ECO:0000256" key="3">
    <source>
        <dbReference type="ARBA" id="ARBA00022553"/>
    </source>
</evidence>
<dbReference type="Gene3D" id="3.30.300.30">
    <property type="match status" value="1"/>
</dbReference>
<dbReference type="CDD" id="cd19531">
    <property type="entry name" value="LCL_NRPS-like"/>
    <property type="match status" value="1"/>
</dbReference>
<evidence type="ECO:0000256" key="4">
    <source>
        <dbReference type="SAM" id="MobiDB-lite"/>
    </source>
</evidence>
<proteinExistence type="predicted"/>
<dbReference type="Gene3D" id="2.30.38.10">
    <property type="entry name" value="Luciferase, Domain 3"/>
    <property type="match status" value="1"/>
</dbReference>
<dbReference type="InterPro" id="IPR010071">
    <property type="entry name" value="AA_adenyl_dom"/>
</dbReference>
<dbReference type="InterPro" id="IPR001242">
    <property type="entry name" value="Condensation_dom"/>
</dbReference>
<feature type="domain" description="Carrier" evidence="5">
    <location>
        <begin position="980"/>
        <end position="1055"/>
    </location>
</feature>
<dbReference type="RefSeq" id="WP_208814074.1">
    <property type="nucleotide sequence ID" value="NZ_WVUH01000107.1"/>
</dbReference>
<evidence type="ECO:0000313" key="7">
    <source>
        <dbReference type="Proteomes" id="UP000823521"/>
    </source>
</evidence>
<dbReference type="InterPro" id="IPR025110">
    <property type="entry name" value="AMP-bd_C"/>
</dbReference>
<organism evidence="6 7">
    <name type="scientific">Micromonospora echinofusca</name>
    <dbReference type="NCBI Taxonomy" id="47858"/>
    <lineage>
        <taxon>Bacteria</taxon>
        <taxon>Bacillati</taxon>
        <taxon>Actinomycetota</taxon>
        <taxon>Actinomycetes</taxon>
        <taxon>Micromonosporales</taxon>
        <taxon>Micromonosporaceae</taxon>
        <taxon>Micromonospora</taxon>
    </lineage>
</organism>
<accession>A0ABS3VRT1</accession>
<feature type="region of interest" description="Disordered" evidence="4">
    <location>
        <begin position="960"/>
        <end position="985"/>
    </location>
</feature>
<dbReference type="PROSITE" id="PS50075">
    <property type="entry name" value="CARRIER"/>
    <property type="match status" value="1"/>
</dbReference>
<dbReference type="InterPro" id="IPR020806">
    <property type="entry name" value="PKS_PP-bd"/>
</dbReference>
<dbReference type="PANTHER" id="PTHR45527:SF1">
    <property type="entry name" value="FATTY ACID SYNTHASE"/>
    <property type="match status" value="1"/>
</dbReference>
<dbReference type="Pfam" id="PF00550">
    <property type="entry name" value="PP-binding"/>
    <property type="match status" value="1"/>
</dbReference>
<dbReference type="InterPro" id="IPR029058">
    <property type="entry name" value="AB_hydrolase_fold"/>
</dbReference>
<dbReference type="Proteomes" id="UP000823521">
    <property type="component" value="Unassembled WGS sequence"/>
</dbReference>
<dbReference type="NCBIfam" id="TIGR01733">
    <property type="entry name" value="AA-adenyl-dom"/>
    <property type="match status" value="1"/>
</dbReference>
<dbReference type="InterPro" id="IPR023213">
    <property type="entry name" value="CAT-like_dom_sf"/>
</dbReference>
<keyword evidence="3" id="KW-0597">Phosphoprotein</keyword>
<comment type="cofactor">
    <cofactor evidence="1">
        <name>pantetheine 4'-phosphate</name>
        <dbReference type="ChEBI" id="CHEBI:47942"/>
    </cofactor>
</comment>
<dbReference type="CDD" id="cd05930">
    <property type="entry name" value="A_NRPS"/>
    <property type="match status" value="1"/>
</dbReference>
<dbReference type="Gene3D" id="3.30.559.10">
    <property type="entry name" value="Chloramphenicol acetyltransferase-like domain"/>
    <property type="match status" value="1"/>
</dbReference>
<dbReference type="InterPro" id="IPR020845">
    <property type="entry name" value="AMP-binding_CS"/>
</dbReference>
<dbReference type="Pfam" id="PF00501">
    <property type="entry name" value="AMP-binding"/>
    <property type="match status" value="1"/>
</dbReference>
<dbReference type="PANTHER" id="PTHR45527">
    <property type="entry name" value="NONRIBOSOMAL PEPTIDE SYNTHETASE"/>
    <property type="match status" value="1"/>
</dbReference>
<dbReference type="PROSITE" id="PS00455">
    <property type="entry name" value="AMP_BINDING"/>
    <property type="match status" value="1"/>
</dbReference>